<feature type="region of interest" description="Disordered" evidence="1">
    <location>
        <begin position="1"/>
        <end position="78"/>
    </location>
</feature>
<dbReference type="AlphaFoldDB" id="E5XS66"/>
<dbReference type="EMBL" id="ACZI02000002">
    <property type="protein sequence ID" value="EFV12851.1"/>
    <property type="molecule type" value="Genomic_DNA"/>
</dbReference>
<dbReference type="STRING" id="679197.HMPREF9336_02338"/>
<feature type="transmembrane region" description="Helical" evidence="2">
    <location>
        <begin position="82"/>
        <end position="104"/>
    </location>
</feature>
<accession>E5XS66</accession>
<dbReference type="RefSeq" id="WP_007470587.1">
    <property type="nucleotide sequence ID" value="NZ_KI391953.1"/>
</dbReference>
<keyword evidence="2" id="KW-1133">Transmembrane helix</keyword>
<reference evidence="3 4" key="1">
    <citation type="journal article" date="2011" name="Stand. Genomic Sci.">
        <title>High quality draft genome sequence of Segniliparus rugosus CDC 945(T)= (ATCC BAA-974(T)).</title>
        <authorList>
            <person name="Earl A.M."/>
            <person name="Desjardins C.A."/>
            <person name="Fitzgerald M.G."/>
            <person name="Arachchi H.M."/>
            <person name="Zeng Q."/>
            <person name="Mehta T."/>
            <person name="Griggs A."/>
            <person name="Birren B.W."/>
            <person name="Toney N.C."/>
            <person name="Carr J."/>
            <person name="Posey J."/>
            <person name="Butler W.R."/>
        </authorList>
    </citation>
    <scope>NUCLEOTIDE SEQUENCE [LARGE SCALE GENOMIC DNA]</scope>
    <source>
        <strain evidence="4">ATCC BAA-974 / DSM 45345 / CCUG 50838 / CIP 108380 / JCM 13579 / CDC 945</strain>
    </source>
</reference>
<evidence type="ECO:0000313" key="4">
    <source>
        <dbReference type="Proteomes" id="UP000004816"/>
    </source>
</evidence>
<keyword evidence="4" id="KW-1185">Reference proteome</keyword>
<evidence type="ECO:0000256" key="2">
    <source>
        <dbReference type="SAM" id="Phobius"/>
    </source>
</evidence>
<evidence type="ECO:0000313" key="3">
    <source>
        <dbReference type="EMBL" id="EFV12851.1"/>
    </source>
</evidence>
<comment type="caution">
    <text evidence="3">The sequence shown here is derived from an EMBL/GenBank/DDBJ whole genome shotgun (WGS) entry which is preliminary data.</text>
</comment>
<evidence type="ECO:0000256" key="1">
    <source>
        <dbReference type="SAM" id="MobiDB-lite"/>
    </source>
</evidence>
<protein>
    <submittedName>
        <fullName evidence="3">Uncharacterized protein</fullName>
    </submittedName>
</protein>
<keyword evidence="2" id="KW-0472">Membrane</keyword>
<dbReference type="HOGENOM" id="CLU_1034038_0_0_11"/>
<feature type="compositionally biased region" description="Low complexity" evidence="1">
    <location>
        <begin position="270"/>
        <end position="302"/>
    </location>
</feature>
<keyword evidence="2" id="KW-0812">Transmembrane</keyword>
<gene>
    <name evidence="3" type="ORF">HMPREF9336_02338</name>
</gene>
<proteinExistence type="predicted"/>
<organism evidence="3 4">
    <name type="scientific">Segniliparus rugosus (strain ATCC BAA-974 / DSM 45345 / CCUG 50838 / CIP 108380 / JCM 13579 / CDC 945)</name>
    <dbReference type="NCBI Taxonomy" id="679197"/>
    <lineage>
        <taxon>Bacteria</taxon>
        <taxon>Bacillati</taxon>
        <taxon>Actinomycetota</taxon>
        <taxon>Actinomycetes</taxon>
        <taxon>Mycobacteriales</taxon>
        <taxon>Segniliparaceae</taxon>
        <taxon>Segniliparus</taxon>
    </lineage>
</organism>
<feature type="region of interest" description="Disordered" evidence="1">
    <location>
        <begin position="246"/>
        <end position="302"/>
    </location>
</feature>
<feature type="compositionally biased region" description="Low complexity" evidence="1">
    <location>
        <begin position="28"/>
        <end position="44"/>
    </location>
</feature>
<sequence>MATETERGSKGDDTASGSAWPNVPPSRPAKSSKAGSSAKGAKAGKPAKDKPASRATTLRSKLMLGAGDRKQKRPGGSSGAKTALIALSLLGNVIALSVIGWFVYAKSLPGKDGSIVGFKLADTRSKVRTKEEQTARDYVSNMMNFDFHHLDSFNAAMSTGISGDLKKTTGPDQLNAIKQLFTTLEAASSFQIVASDLIEDKPDFSVIAVAGHQTLSLKGDKTPRSMSTIIKVTVQKKDQSISALESLDDGRKNPEDQGPPLFPLPKDGSAPKSGQAGPQAPQPKAGQQGQAPKAGQAPQQGQ</sequence>
<name>E5XS66_SEGRC</name>
<dbReference type="Proteomes" id="UP000004816">
    <property type="component" value="Unassembled WGS sequence"/>
</dbReference>
<feature type="compositionally biased region" description="Basic and acidic residues" evidence="1">
    <location>
        <begin position="1"/>
        <end position="13"/>
    </location>
</feature>